<organism evidence="4 5">
    <name type="scientific">Actinidia chinensis var. chinensis</name>
    <name type="common">Chinese soft-hair kiwi</name>
    <dbReference type="NCBI Taxonomy" id="1590841"/>
    <lineage>
        <taxon>Eukaryota</taxon>
        <taxon>Viridiplantae</taxon>
        <taxon>Streptophyta</taxon>
        <taxon>Embryophyta</taxon>
        <taxon>Tracheophyta</taxon>
        <taxon>Spermatophyta</taxon>
        <taxon>Magnoliopsida</taxon>
        <taxon>eudicotyledons</taxon>
        <taxon>Gunneridae</taxon>
        <taxon>Pentapetalae</taxon>
        <taxon>asterids</taxon>
        <taxon>Ericales</taxon>
        <taxon>Actinidiaceae</taxon>
        <taxon>Actinidia</taxon>
    </lineage>
</organism>
<sequence>MAKPEEDKSDGLEIISIGTLYGGPWAKKYWSSSRGKDRYPYAVGYKAVRTHNGITYRMEIHEGLKGPLFSIASTDGQPCSGQTPDIAWETFQKKGCSRVKLWHGKRFSCNIDGVEFFGFKNPFVQRLLRELMANVGGTAEHSFLPSRFGNGDSGAKHNSQCKESSSTPDLLPQIKGKRRRKGKTKTINSNSTCGAVLKKLRPKDEMHSNDTGHSRQGGGTLAASINLETAVEIENNPDLVKDGFPLESSRCSDHLKEVPSQNEINGGRFENCISTGQSGLAGDLSMQNQLLNRSTDAEIKMLSSSLMSEDKDEQIPVSKDAQIIDDKDLCAPDSLDFLHDGTSDAQQNGPKESPCKGKSELNAGELVISERLAPELHPLEEMGTIECSEKSDFESVGQEIANSMITVLLPRALPLLKTFTRKKNTMINPPETSPCWEQKQKENYGTDHHAEVASHAEVHTQNSLLDHQEKEKMHILNTDPGSLCFGQNRPMVPDSFKNDQSGSDVTEAVLADMGQSISRSETLGLHVGIHAMHQSSNCHAGNSDSKFVCSYDKGPVTSIVGSKKGDIFISESALGCIPSRENVFLVRNKYMCQHSDEKDVRFEIHSKENDRYTSPDCTEGTTDGNSPSMVSSIQVSHQETSGDKEEAGTGNASFTKFQNETNSTRKLNGPLTESIIFRSFNDGYAHDMSPAEDFLLAPEIQPGIVSSGVDARLERRPYSLQLQKNTNNFNGVFHGHQNRVNITNSASQFLKQGTGFSVNNSKVADGLNLKPQMKMGHNDRPERIVKFWGCYVHPFPISLVLLSAKENKIYICVLCGVEISRTLFMYEVALEDKRVGFPSSIGQTPILLPTSRDAFGREIALERSGLQFTPDGQSLVLLQSMKAPYCRERKMQCQCSACRSDCFENNAVNIVQVKHGYISVVVNLKTVDNVHCILVCEPNYLVCVEESGTLHLWVMNSTWSAHLEECNVSTSDCIFPCIVELKRIPNCAALVVGHNGFGEFGLWDISKRSFVARFSSPNNSVLQFLPISLFIRQSNGSEDHINDIMSATKTSFLDQGENHVSIPILGEDVAIWLLISTCHNSDIQHDFQSTDSKANPVGFWRLALLVKNRVILGSALDARAAAVGASAGHGIMGTGEGLVHIWDLATGSKLQDLQCFKGVGVSCIAVSDSRSGPLAVAGGDQLRIYLPSE</sequence>
<dbReference type="Gene3D" id="2.130.10.10">
    <property type="entry name" value="YVTN repeat-like/Quinoprotein amine dehydrogenase"/>
    <property type="match status" value="1"/>
</dbReference>
<reference evidence="4 5" key="1">
    <citation type="submission" date="2017-07" db="EMBL/GenBank/DDBJ databases">
        <title>An improved, manually edited Actinidia chinensis var. chinensis (kiwifruit) genome highlights the challenges associated with draft genomes and gene prediction in plants.</title>
        <authorList>
            <person name="Pilkington S."/>
            <person name="Crowhurst R."/>
            <person name="Hilario E."/>
            <person name="Nardozza S."/>
            <person name="Fraser L."/>
            <person name="Peng Y."/>
            <person name="Gunaseelan K."/>
            <person name="Simpson R."/>
            <person name="Tahir J."/>
            <person name="Deroles S."/>
            <person name="Templeton K."/>
            <person name="Luo Z."/>
            <person name="Davy M."/>
            <person name="Cheng C."/>
            <person name="Mcneilage M."/>
            <person name="Scaglione D."/>
            <person name="Liu Y."/>
            <person name="Zhang Q."/>
            <person name="Datson P."/>
            <person name="De Silva N."/>
            <person name="Gardiner S."/>
            <person name="Bassett H."/>
            <person name="Chagne D."/>
            <person name="Mccallum J."/>
            <person name="Dzierzon H."/>
            <person name="Deng C."/>
            <person name="Wang Y.-Y."/>
            <person name="Barron N."/>
            <person name="Manako K."/>
            <person name="Bowen J."/>
            <person name="Foster T."/>
            <person name="Erridge Z."/>
            <person name="Tiffin H."/>
            <person name="Waite C."/>
            <person name="Davies K."/>
            <person name="Grierson E."/>
            <person name="Laing W."/>
            <person name="Kirk R."/>
            <person name="Chen X."/>
            <person name="Wood M."/>
            <person name="Montefiori M."/>
            <person name="Brummell D."/>
            <person name="Schwinn K."/>
            <person name="Catanach A."/>
            <person name="Fullerton C."/>
            <person name="Li D."/>
            <person name="Meiyalaghan S."/>
            <person name="Nieuwenhuizen N."/>
            <person name="Read N."/>
            <person name="Prakash R."/>
            <person name="Hunter D."/>
            <person name="Zhang H."/>
            <person name="Mckenzie M."/>
            <person name="Knabel M."/>
            <person name="Harris A."/>
            <person name="Allan A."/>
            <person name="Chen A."/>
            <person name="Janssen B."/>
            <person name="Plunkett B."/>
            <person name="Dwamena C."/>
            <person name="Voogd C."/>
            <person name="Leif D."/>
            <person name="Lafferty D."/>
            <person name="Souleyre E."/>
            <person name="Varkonyi-Gasic E."/>
            <person name="Gambi F."/>
            <person name="Hanley J."/>
            <person name="Yao J.-L."/>
            <person name="Cheung J."/>
            <person name="David K."/>
            <person name="Warren B."/>
            <person name="Marsh K."/>
            <person name="Snowden K."/>
            <person name="Lin-Wang K."/>
            <person name="Brian L."/>
            <person name="Martinez-Sanchez M."/>
            <person name="Wang M."/>
            <person name="Ileperuma N."/>
            <person name="Macnee N."/>
            <person name="Campin R."/>
            <person name="Mcatee P."/>
            <person name="Drummond R."/>
            <person name="Espley R."/>
            <person name="Ireland H."/>
            <person name="Wu R."/>
            <person name="Atkinson R."/>
            <person name="Karunairetnam S."/>
            <person name="Bulley S."/>
            <person name="Chunkath S."/>
            <person name="Hanley Z."/>
            <person name="Storey R."/>
            <person name="Thrimawithana A."/>
            <person name="Thomson S."/>
            <person name="David C."/>
            <person name="Testolin R."/>
        </authorList>
    </citation>
    <scope>NUCLEOTIDE SEQUENCE [LARGE SCALE GENOMIC DNA]</scope>
    <source>
        <strain evidence="5">cv. Red5</strain>
        <tissue evidence="4">Young leaf</tissue>
    </source>
</reference>
<dbReference type="STRING" id="1590841.A0A2R6QD68"/>
<dbReference type="SUPFAM" id="SSF50978">
    <property type="entry name" value="WD40 repeat-like"/>
    <property type="match status" value="1"/>
</dbReference>
<accession>A0A2R6QD68</accession>
<feature type="region of interest" description="Disordered" evidence="3">
    <location>
        <begin position="610"/>
        <end position="657"/>
    </location>
</feature>
<dbReference type="Proteomes" id="UP000241394">
    <property type="component" value="Chromosome LG17"/>
</dbReference>
<dbReference type="PROSITE" id="PS51542">
    <property type="entry name" value="FYRN"/>
    <property type="match status" value="1"/>
</dbReference>
<feature type="region of interest" description="Disordered" evidence="3">
    <location>
        <begin position="149"/>
        <end position="188"/>
    </location>
</feature>
<keyword evidence="4" id="KW-0489">Methyltransferase</keyword>
<dbReference type="PROSITE" id="PS51543">
    <property type="entry name" value="FYRC"/>
    <property type="match status" value="1"/>
</dbReference>
<evidence type="ECO:0000256" key="2">
    <source>
        <dbReference type="ARBA" id="ARBA00023242"/>
    </source>
</evidence>
<dbReference type="GO" id="GO:0032259">
    <property type="term" value="P:methylation"/>
    <property type="evidence" value="ECO:0007669"/>
    <property type="project" value="UniProtKB-KW"/>
</dbReference>
<feature type="compositionally biased region" description="Polar residues" evidence="3">
    <location>
        <begin position="615"/>
        <end position="639"/>
    </location>
</feature>
<feature type="compositionally biased region" description="Polar residues" evidence="3">
    <location>
        <begin position="156"/>
        <end position="168"/>
    </location>
</feature>
<evidence type="ECO:0000256" key="3">
    <source>
        <dbReference type="SAM" id="MobiDB-lite"/>
    </source>
</evidence>
<keyword evidence="5" id="KW-1185">Reference proteome</keyword>
<dbReference type="EMBL" id="NKQK01000017">
    <property type="protein sequence ID" value="PSS06092.1"/>
    <property type="molecule type" value="Genomic_DNA"/>
</dbReference>
<name>A0A2R6QD68_ACTCC</name>
<dbReference type="InterPro" id="IPR003889">
    <property type="entry name" value="FYrich_C"/>
</dbReference>
<evidence type="ECO:0000256" key="1">
    <source>
        <dbReference type="ARBA" id="ARBA00004123"/>
    </source>
</evidence>
<evidence type="ECO:0000313" key="5">
    <source>
        <dbReference type="Proteomes" id="UP000241394"/>
    </source>
</evidence>
<dbReference type="OrthoDB" id="1928087at2759"/>
<reference evidence="5" key="2">
    <citation type="journal article" date="2018" name="BMC Genomics">
        <title>A manually annotated Actinidia chinensis var. chinensis (kiwifruit) genome highlights the challenges associated with draft genomes and gene prediction in plants.</title>
        <authorList>
            <person name="Pilkington S.M."/>
            <person name="Crowhurst R."/>
            <person name="Hilario E."/>
            <person name="Nardozza S."/>
            <person name="Fraser L."/>
            <person name="Peng Y."/>
            <person name="Gunaseelan K."/>
            <person name="Simpson R."/>
            <person name="Tahir J."/>
            <person name="Deroles S.C."/>
            <person name="Templeton K."/>
            <person name="Luo Z."/>
            <person name="Davy M."/>
            <person name="Cheng C."/>
            <person name="McNeilage M."/>
            <person name="Scaglione D."/>
            <person name="Liu Y."/>
            <person name="Zhang Q."/>
            <person name="Datson P."/>
            <person name="De Silva N."/>
            <person name="Gardiner S.E."/>
            <person name="Bassett H."/>
            <person name="Chagne D."/>
            <person name="McCallum J."/>
            <person name="Dzierzon H."/>
            <person name="Deng C."/>
            <person name="Wang Y.Y."/>
            <person name="Barron L."/>
            <person name="Manako K."/>
            <person name="Bowen J."/>
            <person name="Foster T.M."/>
            <person name="Erridge Z.A."/>
            <person name="Tiffin H."/>
            <person name="Waite C.N."/>
            <person name="Davies K.M."/>
            <person name="Grierson E.P."/>
            <person name="Laing W.A."/>
            <person name="Kirk R."/>
            <person name="Chen X."/>
            <person name="Wood M."/>
            <person name="Montefiori M."/>
            <person name="Brummell D.A."/>
            <person name="Schwinn K.E."/>
            <person name="Catanach A."/>
            <person name="Fullerton C."/>
            <person name="Li D."/>
            <person name="Meiyalaghan S."/>
            <person name="Nieuwenhuizen N."/>
            <person name="Read N."/>
            <person name="Prakash R."/>
            <person name="Hunter D."/>
            <person name="Zhang H."/>
            <person name="McKenzie M."/>
            <person name="Knabel M."/>
            <person name="Harris A."/>
            <person name="Allan A.C."/>
            <person name="Gleave A."/>
            <person name="Chen A."/>
            <person name="Janssen B.J."/>
            <person name="Plunkett B."/>
            <person name="Ampomah-Dwamena C."/>
            <person name="Voogd C."/>
            <person name="Leif D."/>
            <person name="Lafferty D."/>
            <person name="Souleyre E.J.F."/>
            <person name="Varkonyi-Gasic E."/>
            <person name="Gambi F."/>
            <person name="Hanley J."/>
            <person name="Yao J.L."/>
            <person name="Cheung J."/>
            <person name="David K.M."/>
            <person name="Warren B."/>
            <person name="Marsh K."/>
            <person name="Snowden K.C."/>
            <person name="Lin-Wang K."/>
            <person name="Brian L."/>
            <person name="Martinez-Sanchez M."/>
            <person name="Wang M."/>
            <person name="Ileperuma N."/>
            <person name="Macnee N."/>
            <person name="Campin R."/>
            <person name="McAtee P."/>
            <person name="Drummond R.S.M."/>
            <person name="Espley R.V."/>
            <person name="Ireland H.S."/>
            <person name="Wu R."/>
            <person name="Atkinson R.G."/>
            <person name="Karunairetnam S."/>
            <person name="Bulley S."/>
            <person name="Chunkath S."/>
            <person name="Hanley Z."/>
            <person name="Storey R."/>
            <person name="Thrimawithana A.H."/>
            <person name="Thomson S."/>
            <person name="David C."/>
            <person name="Testolin R."/>
            <person name="Huang H."/>
            <person name="Hellens R.P."/>
            <person name="Schaffer R.J."/>
        </authorList>
    </citation>
    <scope>NUCLEOTIDE SEQUENCE [LARGE SCALE GENOMIC DNA]</scope>
    <source>
        <strain evidence="5">cv. Red5</strain>
    </source>
</reference>
<dbReference type="OMA" id="AKSMMTF"/>
<dbReference type="InterPro" id="IPR015943">
    <property type="entry name" value="WD40/YVTN_repeat-like_dom_sf"/>
</dbReference>
<dbReference type="PANTHER" id="PTHR22715">
    <property type="entry name" value="TRANSFORMING GROWTH FACTOR BETA REGULATED GENE 1"/>
    <property type="match status" value="1"/>
</dbReference>
<dbReference type="InterPro" id="IPR003888">
    <property type="entry name" value="FYrich_N"/>
</dbReference>
<dbReference type="GO" id="GO:0008168">
    <property type="term" value="F:methyltransferase activity"/>
    <property type="evidence" value="ECO:0007669"/>
    <property type="project" value="UniProtKB-KW"/>
</dbReference>
<dbReference type="AlphaFoldDB" id="A0A2R6QD68"/>
<dbReference type="GO" id="GO:0051726">
    <property type="term" value="P:regulation of cell cycle"/>
    <property type="evidence" value="ECO:0007669"/>
    <property type="project" value="TreeGrafter"/>
</dbReference>
<dbReference type="GO" id="GO:0140993">
    <property type="term" value="F:histone modifying activity"/>
    <property type="evidence" value="ECO:0007669"/>
    <property type="project" value="UniProtKB-ARBA"/>
</dbReference>
<feature type="region of interest" description="Disordered" evidence="3">
    <location>
        <begin position="335"/>
        <end position="358"/>
    </location>
</feature>
<comment type="subcellular location">
    <subcellularLocation>
        <location evidence="1">Nucleus</location>
    </subcellularLocation>
</comment>
<comment type="caution">
    <text evidence="4">The sequence shown here is derived from an EMBL/GenBank/DDBJ whole genome shotgun (WGS) entry which is preliminary data.</text>
</comment>
<dbReference type="Gramene" id="PSS06092">
    <property type="protein sequence ID" value="PSS06092"/>
    <property type="gene ID" value="CEY00_Acc19365"/>
</dbReference>
<dbReference type="PANTHER" id="PTHR22715:SF1">
    <property type="entry name" value="DNA BINDING PROTEIN"/>
    <property type="match status" value="1"/>
</dbReference>
<dbReference type="FunCoup" id="A0A2R6QD68">
    <property type="interactions" value="818"/>
</dbReference>
<evidence type="ECO:0000313" key="4">
    <source>
        <dbReference type="EMBL" id="PSS06092.1"/>
    </source>
</evidence>
<protein>
    <submittedName>
        <fullName evidence="4">Histone-lysine N-methyltransferase</fullName>
    </submittedName>
</protein>
<keyword evidence="2" id="KW-0539">Nucleus</keyword>
<dbReference type="GO" id="GO:0005634">
    <property type="term" value="C:nucleus"/>
    <property type="evidence" value="ECO:0007669"/>
    <property type="project" value="UniProtKB-SubCell"/>
</dbReference>
<dbReference type="InterPro" id="IPR040092">
    <property type="entry name" value="TBRG1"/>
</dbReference>
<gene>
    <name evidence="4" type="ORF">CEY00_Acc19365</name>
</gene>
<dbReference type="InParanoid" id="A0A2R6QD68"/>
<proteinExistence type="predicted"/>
<dbReference type="Gene3D" id="3.30.160.360">
    <property type="match status" value="1"/>
</dbReference>
<keyword evidence="4" id="KW-0808">Transferase</keyword>
<feature type="compositionally biased region" description="Basic residues" evidence="3">
    <location>
        <begin position="175"/>
        <end position="184"/>
    </location>
</feature>
<dbReference type="GO" id="GO:0048731">
    <property type="term" value="P:system development"/>
    <property type="evidence" value="ECO:0007669"/>
    <property type="project" value="UniProtKB-ARBA"/>
</dbReference>
<dbReference type="InterPro" id="IPR036322">
    <property type="entry name" value="WD40_repeat_dom_sf"/>
</dbReference>